<accession>A0AAD9PQ39</accession>
<protein>
    <recommendedName>
        <fullName evidence="1">Integrase catalytic domain-containing protein</fullName>
    </recommendedName>
</protein>
<dbReference type="GO" id="GO:0003676">
    <property type="term" value="F:nucleic acid binding"/>
    <property type="evidence" value="ECO:0007669"/>
    <property type="project" value="InterPro"/>
</dbReference>
<dbReference type="PANTHER" id="PTHR47331:SF5">
    <property type="entry name" value="RIBONUCLEASE H"/>
    <property type="match status" value="1"/>
</dbReference>
<dbReference type="InterPro" id="IPR012337">
    <property type="entry name" value="RNaseH-like_sf"/>
</dbReference>
<reference evidence="2" key="1">
    <citation type="journal article" date="2023" name="G3 (Bethesda)">
        <title>Whole genome assembly and annotation of the endangered Caribbean coral Acropora cervicornis.</title>
        <authorList>
            <person name="Selwyn J.D."/>
            <person name="Vollmer S.V."/>
        </authorList>
    </citation>
    <scope>NUCLEOTIDE SEQUENCE</scope>
    <source>
        <strain evidence="2">K2</strain>
    </source>
</reference>
<dbReference type="InterPro" id="IPR036397">
    <property type="entry name" value="RNaseH_sf"/>
</dbReference>
<dbReference type="GO" id="GO:0015074">
    <property type="term" value="P:DNA integration"/>
    <property type="evidence" value="ECO:0007669"/>
    <property type="project" value="InterPro"/>
</dbReference>
<dbReference type="PANTHER" id="PTHR47331">
    <property type="entry name" value="PHD-TYPE DOMAIN-CONTAINING PROTEIN"/>
    <property type="match status" value="1"/>
</dbReference>
<reference evidence="2" key="2">
    <citation type="journal article" date="2023" name="Science">
        <title>Genomic signatures of disease resistance in endangered staghorn corals.</title>
        <authorList>
            <person name="Vollmer S.V."/>
            <person name="Selwyn J.D."/>
            <person name="Despard B.A."/>
            <person name="Roesel C.L."/>
        </authorList>
    </citation>
    <scope>NUCLEOTIDE SEQUENCE</scope>
    <source>
        <strain evidence="2">K2</strain>
    </source>
</reference>
<dbReference type="CDD" id="cd01644">
    <property type="entry name" value="RT_pepA17"/>
    <property type="match status" value="1"/>
</dbReference>
<dbReference type="InterPro" id="IPR008042">
    <property type="entry name" value="Retrotrans_Pao"/>
</dbReference>
<evidence type="ECO:0000313" key="2">
    <source>
        <dbReference type="EMBL" id="KAK2546954.1"/>
    </source>
</evidence>
<gene>
    <name evidence="2" type="ORF">P5673_033300</name>
</gene>
<dbReference type="SUPFAM" id="SSF56672">
    <property type="entry name" value="DNA/RNA polymerases"/>
    <property type="match status" value="1"/>
</dbReference>
<name>A0AAD9PQ39_ACRCE</name>
<evidence type="ECO:0000313" key="3">
    <source>
        <dbReference type="Proteomes" id="UP001249851"/>
    </source>
</evidence>
<dbReference type="InterPro" id="IPR043502">
    <property type="entry name" value="DNA/RNA_pol_sf"/>
</dbReference>
<dbReference type="Gene3D" id="3.30.420.10">
    <property type="entry name" value="Ribonuclease H-like superfamily/Ribonuclease H"/>
    <property type="match status" value="1"/>
</dbReference>
<comment type="caution">
    <text evidence="2">The sequence shown here is derived from an EMBL/GenBank/DDBJ whole genome shotgun (WGS) entry which is preliminary data.</text>
</comment>
<proteinExistence type="predicted"/>
<dbReference type="Proteomes" id="UP001249851">
    <property type="component" value="Unassembled WGS sequence"/>
</dbReference>
<dbReference type="Pfam" id="PF05380">
    <property type="entry name" value="Peptidase_A17"/>
    <property type="match status" value="1"/>
</dbReference>
<organism evidence="2 3">
    <name type="scientific">Acropora cervicornis</name>
    <name type="common">Staghorn coral</name>
    <dbReference type="NCBI Taxonomy" id="6130"/>
    <lineage>
        <taxon>Eukaryota</taxon>
        <taxon>Metazoa</taxon>
        <taxon>Cnidaria</taxon>
        <taxon>Anthozoa</taxon>
        <taxon>Hexacorallia</taxon>
        <taxon>Scleractinia</taxon>
        <taxon>Astrocoeniina</taxon>
        <taxon>Acroporidae</taxon>
        <taxon>Acropora</taxon>
    </lineage>
</organism>
<dbReference type="InterPro" id="IPR040676">
    <property type="entry name" value="DUF5641"/>
</dbReference>
<dbReference type="InterPro" id="IPR001584">
    <property type="entry name" value="Integrase_cat-core"/>
</dbReference>
<feature type="domain" description="Integrase catalytic" evidence="1">
    <location>
        <begin position="976"/>
        <end position="1170"/>
    </location>
</feature>
<dbReference type="Gene3D" id="1.10.340.70">
    <property type="match status" value="1"/>
</dbReference>
<dbReference type="PROSITE" id="PS50994">
    <property type="entry name" value="INTEGRASE"/>
    <property type="match status" value="1"/>
</dbReference>
<dbReference type="Pfam" id="PF18701">
    <property type="entry name" value="DUF5641"/>
    <property type="match status" value="1"/>
</dbReference>
<dbReference type="SUPFAM" id="SSF53098">
    <property type="entry name" value="Ribonuclease H-like"/>
    <property type="match status" value="1"/>
</dbReference>
<dbReference type="InterPro" id="IPR041588">
    <property type="entry name" value="Integrase_H2C2"/>
</dbReference>
<dbReference type="Pfam" id="PF17921">
    <property type="entry name" value="Integrase_H2C2"/>
    <property type="match status" value="1"/>
</dbReference>
<keyword evidence="3" id="KW-1185">Reference proteome</keyword>
<evidence type="ECO:0000259" key="1">
    <source>
        <dbReference type="PROSITE" id="PS50994"/>
    </source>
</evidence>
<sequence>MVKTANGPVLLDTKVLSGLIVSDINGSNSIQLGKAYTKDDIAAVEEDVPVPELARRWTHLECIQAELPPRLPGAKVGLLIGSNCPKALEPVDIVASENGGPFAVKTFAGWAIVGPLHMCNKEHSTVSCSRVAVKEVGSDRPFDHHFMVEDKVKEIVIPQALNKMFELDFSEKLDDKKQGHSQEDKKFLKIVSEGIQRTDDGHYEIPLPFRSRDVCFPGNKEQVLQRAYWLKRKLKKNSAFYEDYVKFMADIITKGYARKVPPDRLNAVTNKVWYIPHHGVYHSRKPEKIRVVFDCSARFNGTSLNDQLFPGPDLTNCLVGVLTRLRQEPVAFIGDIEAMFHQVRVPEYHRDFLRFLWWPDGDLSRDLEEYQMNVHLFGAVSSPSCSNFALRRAADDAENHVGRETADVLRKNFYVDDCLRSEESQEAAVQRISSVRSACAAGGFKLGKFEERAQDVRTLDLTTDHLPIERAPGVQRAVESDTLGFRIILKDKPFTRRGILSTICSVYDPLGIAAPFLLVGKKILQDLCRMKRGWDEEIDEEFRERWENWRSQLSTLERFSMDRCIKPVDFGTVVSRQLHSFSDACSSGYGQVTYLRIENGKGDLHCSFLMGKARLAPVKPTTIPRLELTAATVSVQVGKMIRRELDVPIDSDTFWTDSTTVLKYLRNETRRFQVFVANRVQAIRDETVPTQWRFVNSKSNPADDASRGLKGCELSTQQRWIRGPDFLRLPESEWPALPPDLEEIPVDDPEVKKVHVHRIIVSERSDVLTRFSRFSNWYKMKKCVARIFRLNSKSTESAKGARNESRVNLEPLRVEESQRAEGAILQLVQSCAFPCEVEALQKIQMQDCQSERNLAKAKKFEIKRSSALYRLDPIMDENGLIRVGGRLAKSPEFPEDFKHPVILPKKSFVVDLIARDAHEKIAHAGRGITLSALRNQYWIVNANSVVRHLISKCVVCRRLRSPVGEQKMADLAKERLTPAPPFTYCGVDYFGPFRIKEGRKELKRYGVLFTCLSSRAVHIEAANSLETNSFLNALRRFIARRGPVREIRSDRGTNIVGAEKELKKALDEMDHSIIQESLCREYKADWVIQWKQNPPAASHMGGIWERLIRSVRSILSAVLREHGRALDEESFSTLLTEVECIINSRPLTVPSSDPDDLDPLTPNHLLTMKSKMVMPPPGNFQKADVYLRKRWRRVQYLSNIFWSRWKKKYVHSLQQRIKWNRPKRNLEKGDLVLVVDDHSPRNYWTMARVIDTFPDSEGQVRSARITTGSTTLDRPIDKLVLILEHED</sequence>
<dbReference type="EMBL" id="JARQWQ010000237">
    <property type="protein sequence ID" value="KAK2546954.1"/>
    <property type="molecule type" value="Genomic_DNA"/>
</dbReference>